<reference evidence="3" key="1">
    <citation type="journal article" date="2014" name="Proc. Natl. Acad. Sci. U.S.A.">
        <title>Extensive sampling of basidiomycete genomes demonstrates inadequacy of the white-rot/brown-rot paradigm for wood decay fungi.</title>
        <authorList>
            <person name="Riley R."/>
            <person name="Salamov A.A."/>
            <person name="Brown D.W."/>
            <person name="Nagy L.G."/>
            <person name="Floudas D."/>
            <person name="Held B.W."/>
            <person name="Levasseur A."/>
            <person name="Lombard V."/>
            <person name="Morin E."/>
            <person name="Otillar R."/>
            <person name="Lindquist E.A."/>
            <person name="Sun H."/>
            <person name="LaButti K.M."/>
            <person name="Schmutz J."/>
            <person name="Jabbour D."/>
            <person name="Luo H."/>
            <person name="Baker S.E."/>
            <person name="Pisabarro A.G."/>
            <person name="Walton J.D."/>
            <person name="Blanchette R.A."/>
            <person name="Henrissat B."/>
            <person name="Martin F."/>
            <person name="Cullen D."/>
            <person name="Hibbett D.S."/>
            <person name="Grigoriev I.V."/>
        </authorList>
    </citation>
    <scope>NUCLEOTIDE SEQUENCE [LARGE SCALE GENOMIC DNA]</scope>
    <source>
        <strain evidence="3">CBS 339.88</strain>
    </source>
</reference>
<gene>
    <name evidence="2" type="ORF">GALMADRAFT_205899</name>
</gene>
<protein>
    <submittedName>
        <fullName evidence="2">Uncharacterized protein</fullName>
    </submittedName>
</protein>
<dbReference type="EMBL" id="KL142368">
    <property type="protein sequence ID" value="KDR84169.1"/>
    <property type="molecule type" value="Genomic_DNA"/>
</dbReference>
<sequence>MDNFSRFLSKATPIPRLHQAVNNVNLAEVIKFTRKLDQDDNHWIGARDLCPTLLEAAVYHSTFLNPKQLFSVQLRTYFRLIEPKIQVYFRNPPLKYFLITVVTDWSDIHQAIPLLADVYKHPAAFLFDVFKLPSALLNKDKVDGFYMQALFTFPKLPPAIIPLLRDLFNDPGGRFFVDEDIYTDVALYIVTKNDYSYPRLFGEVLPTFLRTLFSKSSIRADLVRAAKSTTFKIVKVTELDSNQQPAIVLELHEILNTYISRAKSEAGIQEDTGLSLVEVGVSCTPQGDKQSDDAPLSHISPSPRTALSDNPLVTSPSTSGMQLKKATASTHGGIKSRETTRSSKDLSRGATENRRSPGGVNASAETGTPNSKKLGAPKVVSKP</sequence>
<keyword evidence="3" id="KW-1185">Reference proteome</keyword>
<evidence type="ECO:0000313" key="3">
    <source>
        <dbReference type="Proteomes" id="UP000027222"/>
    </source>
</evidence>
<feature type="region of interest" description="Disordered" evidence="1">
    <location>
        <begin position="283"/>
        <end position="383"/>
    </location>
</feature>
<accession>A0A067TW50</accession>
<feature type="compositionally biased region" description="Basic and acidic residues" evidence="1">
    <location>
        <begin position="335"/>
        <end position="355"/>
    </location>
</feature>
<organism evidence="2 3">
    <name type="scientific">Galerina marginata (strain CBS 339.88)</name>
    <dbReference type="NCBI Taxonomy" id="685588"/>
    <lineage>
        <taxon>Eukaryota</taxon>
        <taxon>Fungi</taxon>
        <taxon>Dikarya</taxon>
        <taxon>Basidiomycota</taxon>
        <taxon>Agaricomycotina</taxon>
        <taxon>Agaricomycetes</taxon>
        <taxon>Agaricomycetidae</taxon>
        <taxon>Agaricales</taxon>
        <taxon>Agaricineae</taxon>
        <taxon>Strophariaceae</taxon>
        <taxon>Galerina</taxon>
    </lineage>
</organism>
<evidence type="ECO:0000313" key="2">
    <source>
        <dbReference type="EMBL" id="KDR84169.1"/>
    </source>
</evidence>
<dbReference type="HOGENOM" id="CLU_721691_0_0_1"/>
<evidence type="ECO:0000256" key="1">
    <source>
        <dbReference type="SAM" id="MobiDB-lite"/>
    </source>
</evidence>
<dbReference type="AlphaFoldDB" id="A0A067TW50"/>
<name>A0A067TW50_GALM3</name>
<dbReference type="Proteomes" id="UP000027222">
    <property type="component" value="Unassembled WGS sequence"/>
</dbReference>
<feature type="compositionally biased region" description="Polar residues" evidence="1">
    <location>
        <begin position="299"/>
        <end position="321"/>
    </location>
</feature>
<proteinExistence type="predicted"/>